<dbReference type="RefSeq" id="WP_161262006.1">
    <property type="nucleotide sequence ID" value="NZ_JAFBDC010000007.1"/>
</dbReference>
<evidence type="ECO:0000313" key="1">
    <source>
        <dbReference type="EMBL" id="MZP43430.1"/>
    </source>
</evidence>
<dbReference type="EMBL" id="WXEX01000008">
    <property type="protein sequence ID" value="MZP43430.1"/>
    <property type="molecule type" value="Genomic_DNA"/>
</dbReference>
<dbReference type="Proteomes" id="UP000471031">
    <property type="component" value="Unassembled WGS sequence"/>
</dbReference>
<organism evidence="1 2">
    <name type="scientific">Heliomicrobium gestii</name>
    <name type="common">Heliobacterium gestii</name>
    <dbReference type="NCBI Taxonomy" id="2699"/>
    <lineage>
        <taxon>Bacteria</taxon>
        <taxon>Bacillati</taxon>
        <taxon>Bacillota</taxon>
        <taxon>Clostridia</taxon>
        <taxon>Eubacteriales</taxon>
        <taxon>Heliobacteriaceae</taxon>
        <taxon>Heliomicrobium</taxon>
    </lineage>
</organism>
<accession>A0A845LET9</accession>
<proteinExistence type="predicted"/>
<dbReference type="AlphaFoldDB" id="A0A845LET9"/>
<gene>
    <name evidence="1" type="ORF">GTO89_10300</name>
</gene>
<sequence>MRNREKKKLFPEDSSGEGPAFFIRVEIADNDCVAIMFEGIGQRIGEKKNGMSWTQRAPVCREQV</sequence>
<reference evidence="1 2" key="1">
    <citation type="submission" date="2020-01" db="EMBL/GenBank/DDBJ databases">
        <title>Whole genome sequence of Heliobacterium gestii DSM 11169.</title>
        <authorList>
            <person name="Kyndt J.A."/>
            <person name="Meyer T.E."/>
        </authorList>
    </citation>
    <scope>NUCLEOTIDE SEQUENCE [LARGE SCALE GENOMIC DNA]</scope>
    <source>
        <strain evidence="1 2">DSM 11169</strain>
    </source>
</reference>
<name>A0A845LET9_HELGE</name>
<evidence type="ECO:0000313" key="2">
    <source>
        <dbReference type="Proteomes" id="UP000471031"/>
    </source>
</evidence>
<keyword evidence="2" id="KW-1185">Reference proteome</keyword>
<comment type="caution">
    <text evidence="1">The sequence shown here is derived from an EMBL/GenBank/DDBJ whole genome shotgun (WGS) entry which is preliminary data.</text>
</comment>
<protein>
    <submittedName>
        <fullName evidence="1">Uncharacterized protein</fullName>
    </submittedName>
</protein>